<keyword evidence="2" id="KW-1185">Reference proteome</keyword>
<sequence length="50" mass="5844">MDWIDVQLTGFGEQTDWIGAQLTEWTVDPLFCEKAAKTNAYGQWFRYLAK</sequence>
<organism evidence="1 2">
    <name type="scientific">Paenibacillus woosongensis</name>
    <dbReference type="NCBI Taxonomy" id="307580"/>
    <lineage>
        <taxon>Bacteria</taxon>
        <taxon>Bacillati</taxon>
        <taxon>Bacillota</taxon>
        <taxon>Bacilli</taxon>
        <taxon>Bacillales</taxon>
        <taxon>Paenibacillaceae</taxon>
        <taxon>Paenibacillus</taxon>
    </lineage>
</organism>
<comment type="caution">
    <text evidence="1">The sequence shown here is derived from an EMBL/GenBank/DDBJ whole genome shotgun (WGS) entry which is preliminary data.</text>
</comment>
<dbReference type="EMBL" id="BOSM01000008">
    <property type="protein sequence ID" value="GIP60166.1"/>
    <property type="molecule type" value="Genomic_DNA"/>
</dbReference>
<gene>
    <name evidence="1" type="ORF">J15TS10_39800</name>
</gene>
<name>A0ABQ4MW54_9BACL</name>
<evidence type="ECO:0000313" key="1">
    <source>
        <dbReference type="EMBL" id="GIP60166.1"/>
    </source>
</evidence>
<evidence type="ECO:0000313" key="2">
    <source>
        <dbReference type="Proteomes" id="UP000681290"/>
    </source>
</evidence>
<dbReference type="Proteomes" id="UP000681290">
    <property type="component" value="Unassembled WGS sequence"/>
</dbReference>
<proteinExistence type="predicted"/>
<protein>
    <submittedName>
        <fullName evidence="1">Uncharacterized protein</fullName>
    </submittedName>
</protein>
<accession>A0ABQ4MW54</accession>
<reference evidence="1 2" key="1">
    <citation type="submission" date="2021-03" db="EMBL/GenBank/DDBJ databases">
        <title>Antimicrobial resistance genes in bacteria isolated from Japanese honey, and their potential for conferring macrolide and lincosamide resistance in the American foulbrood pathogen Paenibacillus larvae.</title>
        <authorList>
            <person name="Okamoto M."/>
            <person name="Kumagai M."/>
            <person name="Kanamori H."/>
            <person name="Takamatsu D."/>
        </authorList>
    </citation>
    <scope>NUCLEOTIDE SEQUENCE [LARGE SCALE GENOMIC DNA]</scope>
    <source>
        <strain evidence="1 2">J15TS10</strain>
    </source>
</reference>